<dbReference type="InterPro" id="IPR033248">
    <property type="entry name" value="Transketolase_C"/>
</dbReference>
<organism evidence="8 9">
    <name type="scientific">Ornithinimicrobium pekingense</name>
    <dbReference type="NCBI Taxonomy" id="384677"/>
    <lineage>
        <taxon>Bacteria</taxon>
        <taxon>Bacillati</taxon>
        <taxon>Actinomycetota</taxon>
        <taxon>Actinomycetes</taxon>
        <taxon>Micrococcales</taxon>
        <taxon>Ornithinimicrobiaceae</taxon>
        <taxon>Ornithinimicrobium</taxon>
    </lineage>
</organism>
<dbReference type="Pfam" id="PF02779">
    <property type="entry name" value="Transket_pyr"/>
    <property type="match status" value="1"/>
</dbReference>
<comment type="caution">
    <text evidence="8">The sequence shown here is derived from an EMBL/GenBank/DDBJ whole genome shotgun (WGS) entry which is preliminary data.</text>
</comment>
<name>A0ABQ2FC19_9MICO</name>
<evidence type="ECO:0000256" key="4">
    <source>
        <dbReference type="ARBA" id="ARBA00023052"/>
    </source>
</evidence>
<protein>
    <submittedName>
        <fullName evidence="8">MFS transporter</fullName>
    </submittedName>
</protein>
<dbReference type="InterPro" id="IPR001017">
    <property type="entry name" value="DH_E1"/>
</dbReference>
<gene>
    <name evidence="8" type="ORF">GCM10011509_27700</name>
</gene>
<dbReference type="PANTHER" id="PTHR42980">
    <property type="entry name" value="2-OXOISOVALERATE DEHYDROGENASE SUBUNIT BETA-RELATED"/>
    <property type="match status" value="1"/>
</dbReference>
<dbReference type="InterPro" id="IPR029061">
    <property type="entry name" value="THDP-binding"/>
</dbReference>
<reference evidence="9" key="1">
    <citation type="journal article" date="2019" name="Int. J. Syst. Evol. Microbiol.">
        <title>The Global Catalogue of Microorganisms (GCM) 10K type strain sequencing project: providing services to taxonomists for standard genome sequencing and annotation.</title>
        <authorList>
            <consortium name="The Broad Institute Genomics Platform"/>
            <consortium name="The Broad Institute Genome Sequencing Center for Infectious Disease"/>
            <person name="Wu L."/>
            <person name="Ma J."/>
        </authorList>
    </citation>
    <scope>NUCLEOTIDE SEQUENCE [LARGE SCALE GENOMIC DNA]</scope>
    <source>
        <strain evidence="9">CGMCC 1.5362</strain>
    </source>
</reference>
<keyword evidence="4" id="KW-0786">Thiamine pyrophosphate</keyword>
<evidence type="ECO:0000256" key="2">
    <source>
        <dbReference type="ARBA" id="ARBA00022532"/>
    </source>
</evidence>
<evidence type="ECO:0000256" key="6">
    <source>
        <dbReference type="SAM" id="MobiDB-lite"/>
    </source>
</evidence>
<dbReference type="InterPro" id="IPR009014">
    <property type="entry name" value="Transketo_C/PFOR_II"/>
</dbReference>
<comment type="catalytic activity">
    <reaction evidence="5">
        <text>N(6)-[(R)-lipoyl]-L-lysyl-[protein] + 2-oxoglutarate + H(+) = N(6)-[(R)-S(8)-succinyldihydrolipoyl]-L-lysyl-[protein] + CO2</text>
        <dbReference type="Rhea" id="RHEA:12188"/>
        <dbReference type="Rhea" id="RHEA-COMP:10474"/>
        <dbReference type="Rhea" id="RHEA-COMP:20092"/>
        <dbReference type="ChEBI" id="CHEBI:15378"/>
        <dbReference type="ChEBI" id="CHEBI:16526"/>
        <dbReference type="ChEBI" id="CHEBI:16810"/>
        <dbReference type="ChEBI" id="CHEBI:83099"/>
        <dbReference type="ChEBI" id="CHEBI:83120"/>
        <dbReference type="EC" id="1.2.4.2"/>
    </reaction>
</comment>
<feature type="domain" description="Transketolase-like pyrimidine-binding" evidence="7">
    <location>
        <begin position="394"/>
        <end position="575"/>
    </location>
</feature>
<dbReference type="SUPFAM" id="SSF52922">
    <property type="entry name" value="TK C-terminal domain-like"/>
    <property type="match status" value="1"/>
</dbReference>
<dbReference type="SMART" id="SM00861">
    <property type="entry name" value="Transket_pyr"/>
    <property type="match status" value="1"/>
</dbReference>
<evidence type="ECO:0000256" key="5">
    <source>
        <dbReference type="ARBA" id="ARBA00051911"/>
    </source>
</evidence>
<accession>A0ABQ2FC19</accession>
<dbReference type="EMBL" id="BMLB01000006">
    <property type="protein sequence ID" value="GGK77614.1"/>
    <property type="molecule type" value="Genomic_DNA"/>
</dbReference>
<proteinExistence type="predicted"/>
<evidence type="ECO:0000256" key="3">
    <source>
        <dbReference type="ARBA" id="ARBA00023002"/>
    </source>
</evidence>
<evidence type="ECO:0000313" key="9">
    <source>
        <dbReference type="Proteomes" id="UP000662111"/>
    </source>
</evidence>
<keyword evidence="3" id="KW-0560">Oxidoreductase</keyword>
<dbReference type="PANTHER" id="PTHR42980:SF1">
    <property type="entry name" value="2-OXOISOVALERATE DEHYDROGENASE SUBUNIT BETA, MITOCHONDRIAL"/>
    <property type="match status" value="1"/>
</dbReference>
<keyword evidence="2" id="KW-0816">Tricarboxylic acid cycle</keyword>
<dbReference type="Pfam" id="PF02780">
    <property type="entry name" value="Transketolase_C"/>
    <property type="match status" value="1"/>
</dbReference>
<dbReference type="Gene3D" id="3.40.50.920">
    <property type="match status" value="1"/>
</dbReference>
<keyword evidence="9" id="KW-1185">Reference proteome</keyword>
<dbReference type="InterPro" id="IPR005475">
    <property type="entry name" value="Transketolase-like_Pyr-bd"/>
</dbReference>
<dbReference type="Gene3D" id="3.40.50.970">
    <property type="match status" value="2"/>
</dbReference>
<evidence type="ECO:0000256" key="1">
    <source>
        <dbReference type="ARBA" id="ARBA00001964"/>
    </source>
</evidence>
<comment type="cofactor">
    <cofactor evidence="1">
        <name>thiamine diphosphate</name>
        <dbReference type="ChEBI" id="CHEBI:58937"/>
    </cofactor>
</comment>
<sequence length="745" mass="79127">MTEQVDSFFTARAAALARRPGTALPADLPEEQALALLEAMTTSRHLDLAARVLRARGRGYYTIGSAGHESNAAVAAALRPTDPALLHYRSGGFYQRRAAQVPGHDGVRDVLLGLVAAREEPGSGGRHKVFGSPGLHVIPQTSTIASHLPRALGLAFALGRTQRLGVEPPWPADAVVVASFGDASASHSTAVGALHAAMQASYRGMPLPLLLVCEDNGLGISVRTPAGWVERAFGGRPDLRWFVADGADPVATVHAARDAARFVRTHRRPAFLHLRTVRLMGHAGTDVETAYRSPAEIAADLERDPLLATADLLVSTGVLTAQEVLDRYERTREHVLKVADEVAGLPQHTSAATLAAPVAWPATTGPAAARAGYADAAARRRVFGDRLPEDEGPLTLARSLNRALLEGAALHPGLVVLGEDVGRKGGVYGVTRGLQKKLGQTRVFDTLLDEQTILGLGLGAGLAGLLPVPEIQYLAYLHNAEDQLRGEAATLPFFSDGRYRNPMVVRVPGYGYQKGFGGHFHNDNAVGVLRDVPGLVVASPSRPDDAATMLLTCLDAAARLGRVCVFLEPIALYHTEDLHEPGDGLWRTAYPAPGSHDDPGLGRARTHGDGTDLTLVTFGNGLPMSLRVARRLEADGIHARVVDLRWLAPLPVEDLLREAEATGRVLVVDETRRSGGVSEGVVTALVDAAYGGRVARVASHDSFIPLGDAALTVLLSEETIEGAARDLVGDDRTTGRHSLRDEETP</sequence>
<feature type="region of interest" description="Disordered" evidence="6">
    <location>
        <begin position="726"/>
        <end position="745"/>
    </location>
</feature>
<dbReference type="RefSeq" id="WP_022922040.1">
    <property type="nucleotide sequence ID" value="NZ_BMLB01000006.1"/>
</dbReference>
<evidence type="ECO:0000259" key="7">
    <source>
        <dbReference type="SMART" id="SM00861"/>
    </source>
</evidence>
<dbReference type="SUPFAM" id="SSF52518">
    <property type="entry name" value="Thiamin diphosphate-binding fold (THDP-binding)"/>
    <property type="match status" value="2"/>
</dbReference>
<dbReference type="Pfam" id="PF00676">
    <property type="entry name" value="E1_dh"/>
    <property type="match status" value="1"/>
</dbReference>
<dbReference type="Proteomes" id="UP000662111">
    <property type="component" value="Unassembled WGS sequence"/>
</dbReference>
<evidence type="ECO:0000313" key="8">
    <source>
        <dbReference type="EMBL" id="GGK77614.1"/>
    </source>
</evidence>